<proteinExistence type="predicted"/>
<gene>
    <name evidence="2" type="ORF">NB231_08172</name>
</gene>
<dbReference type="RefSeq" id="WP_005001340.1">
    <property type="nucleotide sequence ID" value="NZ_CH672427.1"/>
</dbReference>
<feature type="chain" id="PRO_5002666718" evidence="1">
    <location>
        <begin position="27"/>
        <end position="260"/>
    </location>
</feature>
<protein>
    <submittedName>
        <fullName evidence="2">Peptidase S1 and S6, chymotrypsin/Hap</fullName>
    </submittedName>
</protein>
<dbReference type="EMBL" id="AAOF01000012">
    <property type="protein sequence ID" value="EAR21131.1"/>
    <property type="molecule type" value="Genomic_DNA"/>
</dbReference>
<accession>A4BT63</accession>
<keyword evidence="3" id="KW-1185">Reference proteome</keyword>
<dbReference type="AlphaFoldDB" id="A4BT63"/>
<reference evidence="2 3" key="1">
    <citation type="submission" date="2006-02" db="EMBL/GenBank/DDBJ databases">
        <authorList>
            <person name="Waterbury J."/>
            <person name="Ferriera S."/>
            <person name="Johnson J."/>
            <person name="Kravitz S."/>
            <person name="Halpern A."/>
            <person name="Remington K."/>
            <person name="Beeson K."/>
            <person name="Tran B."/>
            <person name="Rogers Y.-H."/>
            <person name="Friedman R."/>
            <person name="Venter J.C."/>
        </authorList>
    </citation>
    <scope>NUCLEOTIDE SEQUENCE [LARGE SCALE GENOMIC DNA]</scope>
    <source>
        <strain evidence="2 3">Nb-231</strain>
    </source>
</reference>
<dbReference type="PANTHER" id="PTHR43019">
    <property type="entry name" value="SERINE ENDOPROTEASE DEGS"/>
    <property type="match status" value="1"/>
</dbReference>
<feature type="signal peptide" evidence="1">
    <location>
        <begin position="1"/>
        <end position="26"/>
    </location>
</feature>
<dbReference type="STRING" id="314278.NB231_08172"/>
<dbReference type="PANTHER" id="PTHR43019:SF23">
    <property type="entry name" value="PROTEASE DO-LIKE 5, CHLOROPLASTIC"/>
    <property type="match status" value="1"/>
</dbReference>
<dbReference type="HOGENOM" id="CLU_089567_0_0_6"/>
<dbReference type="OrthoDB" id="212300at2"/>
<evidence type="ECO:0000313" key="2">
    <source>
        <dbReference type="EMBL" id="EAR21131.1"/>
    </source>
</evidence>
<keyword evidence="1" id="KW-0732">Signal</keyword>
<evidence type="ECO:0000313" key="3">
    <source>
        <dbReference type="Proteomes" id="UP000003374"/>
    </source>
</evidence>
<comment type="caution">
    <text evidence="2">The sequence shown here is derived from an EMBL/GenBank/DDBJ whole genome shotgun (WGS) entry which is preliminary data.</text>
</comment>
<dbReference type="Pfam" id="PF13365">
    <property type="entry name" value="Trypsin_2"/>
    <property type="match status" value="1"/>
</dbReference>
<name>A4BT63_9GAMM</name>
<dbReference type="InterPro" id="IPR043504">
    <property type="entry name" value="Peptidase_S1_PA_chymotrypsin"/>
</dbReference>
<dbReference type="InterPro" id="IPR009003">
    <property type="entry name" value="Peptidase_S1_PA"/>
</dbReference>
<dbReference type="Gene3D" id="2.40.10.10">
    <property type="entry name" value="Trypsin-like serine proteases"/>
    <property type="match status" value="2"/>
</dbReference>
<dbReference type="SUPFAM" id="SSF50494">
    <property type="entry name" value="Trypsin-like serine proteases"/>
    <property type="match status" value="1"/>
</dbReference>
<dbReference type="Proteomes" id="UP000003374">
    <property type="component" value="Unassembled WGS sequence"/>
</dbReference>
<organism evidence="2 3">
    <name type="scientific">Nitrococcus mobilis Nb-231</name>
    <dbReference type="NCBI Taxonomy" id="314278"/>
    <lineage>
        <taxon>Bacteria</taxon>
        <taxon>Pseudomonadati</taxon>
        <taxon>Pseudomonadota</taxon>
        <taxon>Gammaproteobacteria</taxon>
        <taxon>Chromatiales</taxon>
        <taxon>Ectothiorhodospiraceae</taxon>
        <taxon>Nitrococcus</taxon>
    </lineage>
</organism>
<dbReference type="eggNOG" id="COG0265">
    <property type="taxonomic scope" value="Bacteria"/>
</dbReference>
<evidence type="ECO:0000256" key="1">
    <source>
        <dbReference type="SAM" id="SignalP"/>
    </source>
</evidence>
<sequence length="260" mass="28084">MTVTVRFAAAAFAVVVLLGGGVNTHAELADTIERVKTAVVGVGTYESTRRPPAQFRGTGFAVDNGRRIITNAHVLPKSVNSARREYLAVFQRRGDRLEARKAQRIGLDRVHDLAVLEIKGAPFPSLKIATSEHVREGGLYAFTGFPIGAILGLYPVTHRGIISAITPIAIPVDHSRQLDARMIKSLRSPFRVYQLDATAYPGNSGSPLYDPQSGTVIGVINKVFVKATKEAALAAAIEQPSGISYAVPSIYIRKLLDRLD</sequence>